<protein>
    <recommendedName>
        <fullName evidence="5">Pyridoxamine 5'-phosphate oxidase Alr4036 family FMN-binding domain-containing protein</fullName>
    </recommendedName>
</protein>
<gene>
    <name evidence="6" type="ORF">HNQ01_003930</name>
</gene>
<comment type="cofactor">
    <cofactor evidence="1">
        <name>FMN</name>
        <dbReference type="ChEBI" id="CHEBI:58210"/>
    </cofactor>
</comment>
<keyword evidence="2" id="KW-0285">Flavoprotein</keyword>
<evidence type="ECO:0000256" key="3">
    <source>
        <dbReference type="ARBA" id="ARBA00022643"/>
    </source>
</evidence>
<sequence>MNASVSGSVADLVELGPLLWQELVRASQEPRHEWRQATLATVCAVDGPQARTVVLREVEERTRTLLVYTDTRSPKVAQLRADPRAQLVCWSRALGWQLRLRCRVEVRADGLDVSSRWARLRHTPSAQDYLSPQAPGTPLWLAAPADPAGAMSAGEVRAHFAVMRLQVLEMDWLELAAGGHRRAVFDCRDAEMAARWCVP</sequence>
<dbReference type="PANTHER" id="PTHR10851">
    <property type="entry name" value="PYRIDOXINE-5-PHOSPHATE OXIDASE"/>
    <property type="match status" value="1"/>
</dbReference>
<reference evidence="6 7" key="1">
    <citation type="submission" date="2020-05" db="EMBL/GenBank/DDBJ databases">
        <title>Genomic Encyclopedia of Type Strains, Phase IV (KMG-V): Genome sequencing to study the core and pangenomes of soil and plant-associated prokaryotes.</title>
        <authorList>
            <person name="Whitman W."/>
        </authorList>
    </citation>
    <scope>NUCLEOTIDE SEQUENCE [LARGE SCALE GENOMIC DNA]</scope>
    <source>
        <strain evidence="6 7">C29</strain>
    </source>
</reference>
<evidence type="ECO:0000313" key="7">
    <source>
        <dbReference type="Proteomes" id="UP001516061"/>
    </source>
</evidence>
<keyword evidence="7" id="KW-1185">Reference proteome</keyword>
<keyword evidence="4" id="KW-0560">Oxidoreductase</keyword>
<dbReference type="PANTHER" id="PTHR10851:SF0">
    <property type="entry name" value="PYRIDOXINE-5'-PHOSPHATE OXIDASE"/>
    <property type="match status" value="1"/>
</dbReference>
<dbReference type="InterPro" id="IPR024624">
    <property type="entry name" value="Pyridox_Oxase_Alr4036_FMN-bd"/>
</dbReference>
<comment type="caution">
    <text evidence="6">The sequence shown here is derived from an EMBL/GenBank/DDBJ whole genome shotgun (WGS) entry which is preliminary data.</text>
</comment>
<dbReference type="Proteomes" id="UP001516061">
    <property type="component" value="Unassembled WGS sequence"/>
</dbReference>
<keyword evidence="3" id="KW-0288">FMN</keyword>
<evidence type="ECO:0000256" key="1">
    <source>
        <dbReference type="ARBA" id="ARBA00001917"/>
    </source>
</evidence>
<proteinExistence type="predicted"/>
<dbReference type="InterPro" id="IPR012349">
    <property type="entry name" value="Split_barrel_FMN-bd"/>
</dbReference>
<organism evidence="6 7">
    <name type="scientific">Sphaerotilus uruguayifluvii</name>
    <dbReference type="NCBI Taxonomy" id="2735897"/>
    <lineage>
        <taxon>Bacteria</taxon>
        <taxon>Pseudomonadati</taxon>
        <taxon>Pseudomonadota</taxon>
        <taxon>Betaproteobacteria</taxon>
        <taxon>Burkholderiales</taxon>
        <taxon>Sphaerotilaceae</taxon>
        <taxon>Sphaerotilus</taxon>
    </lineage>
</organism>
<name>A0ABX2G9K9_9BURK</name>
<dbReference type="InterPro" id="IPR000659">
    <property type="entry name" value="Pyridox_Oxase"/>
</dbReference>
<dbReference type="RefSeq" id="WP_173807188.1">
    <property type="nucleotide sequence ID" value="NZ_JABSNM010000024.1"/>
</dbReference>
<evidence type="ECO:0000256" key="2">
    <source>
        <dbReference type="ARBA" id="ARBA00022630"/>
    </source>
</evidence>
<dbReference type="Pfam" id="PF12766">
    <property type="entry name" value="Pyridox_oxase_2"/>
    <property type="match status" value="1"/>
</dbReference>
<evidence type="ECO:0000259" key="5">
    <source>
        <dbReference type="Pfam" id="PF12766"/>
    </source>
</evidence>
<accession>A0ABX2G9K9</accession>
<dbReference type="EMBL" id="JABSNM010000024">
    <property type="protein sequence ID" value="NRT58164.1"/>
    <property type="molecule type" value="Genomic_DNA"/>
</dbReference>
<feature type="domain" description="Pyridoxamine 5'-phosphate oxidase Alr4036 family FMN-binding" evidence="5">
    <location>
        <begin position="20"/>
        <end position="106"/>
    </location>
</feature>
<dbReference type="SUPFAM" id="SSF50475">
    <property type="entry name" value="FMN-binding split barrel"/>
    <property type="match status" value="1"/>
</dbReference>
<evidence type="ECO:0000256" key="4">
    <source>
        <dbReference type="ARBA" id="ARBA00023002"/>
    </source>
</evidence>
<evidence type="ECO:0000313" key="6">
    <source>
        <dbReference type="EMBL" id="NRT58164.1"/>
    </source>
</evidence>
<dbReference type="Gene3D" id="2.30.110.10">
    <property type="entry name" value="Electron Transport, Fmn-binding Protein, Chain A"/>
    <property type="match status" value="1"/>
</dbReference>